<dbReference type="InterPro" id="IPR013686">
    <property type="entry name" value="Polypept-transport_assoc_ShlB"/>
</dbReference>
<evidence type="ECO:0000256" key="1">
    <source>
        <dbReference type="ARBA" id="ARBA00022452"/>
    </source>
</evidence>
<dbReference type="eggNOG" id="COG2831">
    <property type="taxonomic scope" value="Bacteria"/>
</dbReference>
<dbReference type="Pfam" id="PF08479">
    <property type="entry name" value="POTRA_2"/>
    <property type="match status" value="1"/>
</dbReference>
<dbReference type="InterPro" id="IPR005565">
    <property type="entry name" value="Hemolysn_activator_HlyB_C"/>
</dbReference>
<dbReference type="GO" id="GO:0098046">
    <property type="term" value="C:type V protein secretion system complex"/>
    <property type="evidence" value="ECO:0007669"/>
    <property type="project" value="TreeGrafter"/>
</dbReference>
<accession>E5AMD0</accession>
<evidence type="ECO:0000259" key="7">
    <source>
        <dbReference type="Pfam" id="PF17287"/>
    </source>
</evidence>
<evidence type="ECO:0000313" key="8">
    <source>
        <dbReference type="EMBL" id="CBW74007.1"/>
    </source>
</evidence>
<dbReference type="InterPro" id="IPR027282">
    <property type="entry name" value="TPS"/>
</dbReference>
<dbReference type="HOGENOM" id="CLU_020581_2_0_4"/>
<dbReference type="Gene3D" id="3.10.20.310">
    <property type="entry name" value="membrane protein fhac"/>
    <property type="match status" value="1"/>
</dbReference>
<dbReference type="InterPro" id="IPR035251">
    <property type="entry name" value="ShlB_POTRA"/>
</dbReference>
<feature type="compositionally biased region" description="Low complexity" evidence="4">
    <location>
        <begin position="116"/>
        <end position="125"/>
    </location>
</feature>
<evidence type="ECO:0000259" key="5">
    <source>
        <dbReference type="Pfam" id="PF03865"/>
    </source>
</evidence>
<feature type="compositionally biased region" description="Basic residues" evidence="4">
    <location>
        <begin position="1"/>
        <end position="14"/>
    </location>
</feature>
<dbReference type="PANTHER" id="PTHR34597">
    <property type="entry name" value="SLR1661 PROTEIN"/>
    <property type="match status" value="1"/>
</dbReference>
<feature type="domain" description="Polypeptide-transport-associated ShlB-type" evidence="6">
    <location>
        <begin position="155"/>
        <end position="228"/>
    </location>
</feature>
<feature type="region of interest" description="Disordered" evidence="4">
    <location>
        <begin position="1"/>
        <end position="34"/>
    </location>
</feature>
<dbReference type="STRING" id="882378.RBRH_03316"/>
<dbReference type="PANTHER" id="PTHR34597:SF3">
    <property type="entry name" value="OUTER MEMBRANE TRANSPORTER CDIB"/>
    <property type="match status" value="1"/>
</dbReference>
<proteinExistence type="predicted"/>
<dbReference type="GO" id="GO:0008320">
    <property type="term" value="F:protein transmembrane transporter activity"/>
    <property type="evidence" value="ECO:0007669"/>
    <property type="project" value="TreeGrafter"/>
</dbReference>
<dbReference type="PIRSF" id="PIRSF029745">
    <property type="entry name" value="FhaC"/>
    <property type="match status" value="1"/>
</dbReference>
<dbReference type="Proteomes" id="UP000007437">
    <property type="component" value="Chromosome"/>
</dbReference>
<keyword evidence="3" id="KW-0998">Cell outer membrane</keyword>
<gene>
    <name evidence="8" type="ordered locus">RBRH_03316</name>
</gene>
<name>E5AMD0_MYCRK</name>
<feature type="domain" description="Haemolysin activator HlyB C-terminal" evidence="5">
    <location>
        <begin position="287"/>
        <end position="599"/>
    </location>
</feature>
<feature type="compositionally biased region" description="Polar residues" evidence="4">
    <location>
        <begin position="86"/>
        <end position="95"/>
    </location>
</feature>
<keyword evidence="1" id="KW-1134">Transmembrane beta strand</keyword>
<protein>
    <submittedName>
        <fullName evidence="8">Hemolysin activator protein</fullName>
    </submittedName>
</protein>
<evidence type="ECO:0000256" key="3">
    <source>
        <dbReference type="ARBA" id="ARBA00023237"/>
    </source>
</evidence>
<evidence type="ECO:0000313" key="9">
    <source>
        <dbReference type="Proteomes" id="UP000007437"/>
    </source>
</evidence>
<keyword evidence="2" id="KW-0812">Transmembrane</keyword>
<dbReference type="Pfam" id="PF17287">
    <property type="entry name" value="POTRA_3"/>
    <property type="match status" value="1"/>
</dbReference>
<dbReference type="Gene3D" id="2.40.160.50">
    <property type="entry name" value="membrane protein fhac: a member of the omp85/tpsb transporter family"/>
    <property type="match status" value="1"/>
</dbReference>
<dbReference type="Pfam" id="PF03865">
    <property type="entry name" value="ShlB"/>
    <property type="match status" value="1"/>
</dbReference>
<evidence type="ECO:0000259" key="6">
    <source>
        <dbReference type="Pfam" id="PF08479"/>
    </source>
</evidence>
<evidence type="ECO:0000256" key="2">
    <source>
        <dbReference type="ARBA" id="ARBA00022692"/>
    </source>
</evidence>
<dbReference type="InterPro" id="IPR051544">
    <property type="entry name" value="TPS_OM_transporter"/>
</dbReference>
<feature type="domain" description="ShlB POTRA" evidence="7">
    <location>
        <begin position="230"/>
        <end position="282"/>
    </location>
</feature>
<dbReference type="GO" id="GO:0046819">
    <property type="term" value="P:protein secretion by the type V secretion system"/>
    <property type="evidence" value="ECO:0007669"/>
    <property type="project" value="TreeGrafter"/>
</dbReference>
<dbReference type="EMBL" id="FR687359">
    <property type="protein sequence ID" value="CBW74007.1"/>
    <property type="molecule type" value="Genomic_DNA"/>
</dbReference>
<evidence type="ECO:0000256" key="4">
    <source>
        <dbReference type="SAM" id="MobiDB-lite"/>
    </source>
</evidence>
<sequence>MPCPGHRPHSIRKNTARDGPAHPGGPPRHANIRSPLAAPAPICQGAPALPTSTALVPLRYAGPLAGCTALLLGAIGTSPGALAQNPPESTPQTAYPEQRLEQQRQAQEREQAINTPAVRSSAPPAAAYPVLPTEQPCFRIEHFALEVPKQLPAAVRAQGASALPQDRFAFARQWLAHYAGQCVGKQGLNRIVSGLAQKILSRGYITSRVMLAEQDLSHGKLTVTLVPGVIHAVRFSEPTIRGTWKSAFPARAGDALNLRDLEQGLEQFKRVPSQDVDMRIEPAQMPGQSDVVIQVRRAKPWTLVASVDNSGARATGKLQGQVSVGVDNPLGLNDMLNVGANHDLSFGDKRLGSHGWNASYSIPYGYWTASLFASTNTYYQQIAGVNHTFVASGNSQFVDARVHRTLARSQAGVFGVQLRGIKRFGASFIEDTEIKQQRRNNTFIELGLTHRHYFGGAQFDGLLAYRQGLGWLGAMPALPRGCPTYRLRMASLDANLSVPFTLAGQPLRYVSAAHGQFTNNRLFYLDGLTIGSRYTVRGFDGETMLAGERGFYWRNELQAPIAHTGQHAYAALDYGQVFGPLTQGQSGMQLAGAALGLRGTVPTRLATYTYELSAGTPLYHPSALSTARVTVGFRLSAQL</sequence>
<dbReference type="AlphaFoldDB" id="E5AMD0"/>
<feature type="region of interest" description="Disordered" evidence="4">
    <location>
        <begin position="81"/>
        <end position="125"/>
    </location>
</feature>
<dbReference type="KEGG" id="brh:RBRH_03316"/>
<organism evidence="8 9">
    <name type="scientific">Mycetohabitans rhizoxinica (strain DSM 19002 / CIP 109453 / HKI 454)</name>
    <name type="common">Paraburkholderia rhizoxinica</name>
    <dbReference type="NCBI Taxonomy" id="882378"/>
    <lineage>
        <taxon>Bacteria</taxon>
        <taxon>Pseudomonadati</taxon>
        <taxon>Pseudomonadota</taxon>
        <taxon>Betaproteobacteria</taxon>
        <taxon>Burkholderiales</taxon>
        <taxon>Burkholderiaceae</taxon>
        <taxon>Mycetohabitans</taxon>
    </lineage>
</organism>
<feature type="compositionally biased region" description="Basic and acidic residues" evidence="4">
    <location>
        <begin position="98"/>
        <end position="111"/>
    </location>
</feature>
<reference evidence="8 9" key="1">
    <citation type="journal article" date="2011" name="J. Bacteriol.">
        <title>Complete genome sequence of Burkholderia rhizoxinica, an endosymbiont of Rhizopus microsporus.</title>
        <authorList>
            <person name="Lackner G."/>
            <person name="Moebius N."/>
            <person name="Partida-Martinez L."/>
            <person name="Hertweck C."/>
        </authorList>
    </citation>
    <scope>NUCLEOTIDE SEQUENCE [LARGE SCALE GENOMIC DNA]</scope>
    <source>
        <strain evidence="9">DSM 19002 / CIP 109453 / HKI 454</strain>
    </source>
</reference>
<keyword evidence="1" id="KW-0472">Membrane</keyword>